<protein>
    <submittedName>
        <fullName evidence="1">Cysteine peptidase C11 family protein</fullName>
    </submittedName>
</protein>
<comment type="caution">
    <text evidence="1">The sequence shown here is derived from an EMBL/GenBank/DDBJ whole genome shotgun (WGS) entry which is preliminary data.</text>
</comment>
<dbReference type="EMBL" id="SLWO01000001">
    <property type="protein sequence ID" value="TCO30677.1"/>
    <property type="molecule type" value="Genomic_DNA"/>
</dbReference>
<dbReference type="Pfam" id="PF03415">
    <property type="entry name" value="Peptidase_C11"/>
    <property type="match status" value="1"/>
</dbReference>
<dbReference type="AlphaFoldDB" id="A0A4R2HKT5"/>
<dbReference type="InterPro" id="IPR005077">
    <property type="entry name" value="Peptidase_C11"/>
</dbReference>
<dbReference type="RefSeq" id="WP_132528881.1">
    <property type="nucleotide sequence ID" value="NZ_BMJO01000008.1"/>
</dbReference>
<evidence type="ECO:0000313" key="2">
    <source>
        <dbReference type="Proteomes" id="UP000295684"/>
    </source>
</evidence>
<dbReference type="Proteomes" id="UP000295684">
    <property type="component" value="Unassembled WGS sequence"/>
</dbReference>
<dbReference type="PANTHER" id="PTHR37835">
    <property type="entry name" value="ALPHA-CLOSTRIPAIN"/>
    <property type="match status" value="1"/>
</dbReference>
<dbReference type="PANTHER" id="PTHR37835:SF1">
    <property type="entry name" value="ALPHA-CLOSTRIPAIN"/>
    <property type="match status" value="1"/>
</dbReference>
<organism evidence="1 2">
    <name type="scientific">Pedobacter psychrotolerans</name>
    <dbReference type="NCBI Taxonomy" id="1843235"/>
    <lineage>
        <taxon>Bacteria</taxon>
        <taxon>Pseudomonadati</taxon>
        <taxon>Bacteroidota</taxon>
        <taxon>Sphingobacteriia</taxon>
        <taxon>Sphingobacteriales</taxon>
        <taxon>Sphingobacteriaceae</taxon>
        <taxon>Pedobacter</taxon>
    </lineage>
</organism>
<dbReference type="Gene3D" id="3.40.50.11970">
    <property type="match status" value="1"/>
</dbReference>
<sequence>MITANRLLLISLLITATLLNISCKKNDDVLPDKIRVKKMVLVYMEANNDLRYEALTSINRMEKGAKDIDGILLVYIKTSSVRSYLLKIKYDPDENRITSDTVKTYQSSATSDPEFLKDVVSNAQKEYPAETYGLVLWSHATSWAPPSSAIVKTKSFGRDNGEEMDIIDLKNALPNNLEFLIFDACSMGGVEVLYEFKDKANYIIASPAETIAESFPYQYITPFLFKGSDQLKDVAQAYYDYYNSYTDDRQSATVSLIKTSQLPQLASEMKSLMIRTKVYGDQFTTTNIQRLDFTLGFPVANYDYGDFLDHNWQQQELRSIYSQLKKVILYQAATPNFLGKPIKAFSGITCYIPYYNDINLTYYKRLQWYTASGFNILFEK</sequence>
<evidence type="ECO:0000313" key="1">
    <source>
        <dbReference type="EMBL" id="TCO30677.1"/>
    </source>
</evidence>
<accession>A0A4R2HKT5</accession>
<proteinExistence type="predicted"/>
<dbReference type="OrthoDB" id="5507507at2"/>
<gene>
    <name evidence="1" type="ORF">EV200_101111</name>
</gene>
<name>A0A4R2HKT5_9SPHI</name>
<reference evidence="1 2" key="1">
    <citation type="submission" date="2019-03" db="EMBL/GenBank/DDBJ databases">
        <title>Genomic Encyclopedia of Type Strains, Phase IV (KMG-IV): sequencing the most valuable type-strain genomes for metagenomic binning, comparative biology and taxonomic classification.</title>
        <authorList>
            <person name="Goeker M."/>
        </authorList>
    </citation>
    <scope>NUCLEOTIDE SEQUENCE [LARGE SCALE GENOMIC DNA]</scope>
    <source>
        <strain evidence="1 2">DSM 103236</strain>
    </source>
</reference>